<dbReference type="InterPro" id="IPR046485">
    <property type="entry name" value="DUF6578"/>
</dbReference>
<sequence length="145" mass="16098">MSMLTVFYADWEMECCGKPFSVGDEVTWTVMRVDPADPLRPVSADAVTGELYEFTGHGGGARRGERLDRAGRVRRIRVVAQGFLAPGPGEPASHPVPDEFWLRPVDTCPKWFKRDVDGVQPPRRGCAYRRHETGVLVELETPAGS</sequence>
<name>A0A4Z0G8Y0_9ACTN</name>
<comment type="caution">
    <text evidence="1">The sequence shown here is derived from an EMBL/GenBank/DDBJ whole genome shotgun (WGS) entry which is preliminary data.</text>
</comment>
<reference evidence="1 2" key="1">
    <citation type="submission" date="2019-03" db="EMBL/GenBank/DDBJ databases">
        <authorList>
            <person name="Gonzalez-Pimentel J.L."/>
        </authorList>
    </citation>
    <scope>NUCLEOTIDE SEQUENCE [LARGE SCALE GENOMIC DNA]</scope>
    <source>
        <strain evidence="1 2">JCM 31289</strain>
    </source>
</reference>
<dbReference type="EMBL" id="SRID01000377">
    <property type="protein sequence ID" value="TGA92828.1"/>
    <property type="molecule type" value="Genomic_DNA"/>
</dbReference>
<evidence type="ECO:0000313" key="1">
    <source>
        <dbReference type="EMBL" id="TGA92828.1"/>
    </source>
</evidence>
<accession>A0A4Z0G8Y0</accession>
<dbReference type="AlphaFoldDB" id="A0A4Z0G8Y0"/>
<dbReference type="RefSeq" id="WP_135341752.1">
    <property type="nucleotide sequence ID" value="NZ_JBHLTX010000005.1"/>
</dbReference>
<dbReference type="Pfam" id="PF20218">
    <property type="entry name" value="DUF6578"/>
    <property type="match status" value="1"/>
</dbReference>
<proteinExistence type="predicted"/>
<gene>
    <name evidence="1" type="ORF">E4099_27065</name>
</gene>
<organism evidence="1 2">
    <name type="scientific">Streptomyces palmae</name>
    <dbReference type="NCBI Taxonomy" id="1701085"/>
    <lineage>
        <taxon>Bacteria</taxon>
        <taxon>Bacillati</taxon>
        <taxon>Actinomycetota</taxon>
        <taxon>Actinomycetes</taxon>
        <taxon>Kitasatosporales</taxon>
        <taxon>Streptomycetaceae</taxon>
        <taxon>Streptomyces</taxon>
    </lineage>
</organism>
<evidence type="ECO:0000313" key="2">
    <source>
        <dbReference type="Proteomes" id="UP000297948"/>
    </source>
</evidence>
<dbReference type="OrthoDB" id="2084645at2"/>
<keyword evidence="2" id="KW-1185">Reference proteome</keyword>
<protein>
    <submittedName>
        <fullName evidence="1">Uncharacterized protein</fullName>
    </submittedName>
</protein>
<dbReference type="Proteomes" id="UP000297948">
    <property type="component" value="Unassembled WGS sequence"/>
</dbReference>